<name>A0A1V8SMS9_9PEZI</name>
<dbReference type="PANTHER" id="PTHR15137">
    <property type="entry name" value="TRANSCRIPTION INITIATION FACTOR TFIID"/>
    <property type="match status" value="1"/>
</dbReference>
<dbReference type="EMBL" id="NAJO01000035">
    <property type="protein sequence ID" value="OQO00390.1"/>
    <property type="molecule type" value="Genomic_DNA"/>
</dbReference>
<proteinExistence type="inferred from homology"/>
<dbReference type="SUPFAM" id="SSF55486">
    <property type="entry name" value="Metalloproteases ('zincins'), catalytic domain"/>
    <property type="match status" value="1"/>
</dbReference>
<dbReference type="STRING" id="1507870.A0A1V8SMS9"/>
<dbReference type="GO" id="GO:0005669">
    <property type="term" value="C:transcription factor TFIID complex"/>
    <property type="evidence" value="ECO:0007669"/>
    <property type="project" value="InterPro"/>
</dbReference>
<evidence type="ECO:0000256" key="2">
    <source>
        <dbReference type="ARBA" id="ARBA00010937"/>
    </source>
</evidence>
<dbReference type="SUPFAM" id="SSF63737">
    <property type="entry name" value="Leukotriene A4 hydrolase N-terminal domain"/>
    <property type="match status" value="1"/>
</dbReference>
<comment type="similarity">
    <text evidence="2">Belongs to the TAF2 family.</text>
</comment>
<feature type="compositionally biased region" description="Low complexity" evidence="7">
    <location>
        <begin position="1468"/>
        <end position="1478"/>
    </location>
</feature>
<evidence type="ECO:0000256" key="4">
    <source>
        <dbReference type="ARBA" id="ARBA00023015"/>
    </source>
</evidence>
<evidence type="ECO:0000256" key="7">
    <source>
        <dbReference type="SAM" id="MobiDB-lite"/>
    </source>
</evidence>
<dbReference type="Pfam" id="PF25316">
    <property type="entry name" value="TAF2_3rd"/>
    <property type="match status" value="1"/>
</dbReference>
<dbReference type="Gene3D" id="1.10.390.10">
    <property type="entry name" value="Neutral Protease Domain 2"/>
    <property type="match status" value="1"/>
</dbReference>
<organism evidence="10 11">
    <name type="scientific">Cryoendolithus antarcticus</name>
    <dbReference type="NCBI Taxonomy" id="1507870"/>
    <lineage>
        <taxon>Eukaryota</taxon>
        <taxon>Fungi</taxon>
        <taxon>Dikarya</taxon>
        <taxon>Ascomycota</taxon>
        <taxon>Pezizomycotina</taxon>
        <taxon>Dothideomycetes</taxon>
        <taxon>Dothideomycetidae</taxon>
        <taxon>Cladosporiales</taxon>
        <taxon>Cladosporiaceae</taxon>
        <taxon>Cryoendolithus</taxon>
    </lineage>
</organism>
<sequence>MSGYDEDALGSDALQYNVLKQRVDIEVDLARQSVKGSTELTIQPLVRNLKEVRLHFRQGKASGVQVNGLTTKWQHQDPYAKMRMPARSTVEQHGMLKSRIEDYVGPVPMPNLVISLPPKLKIQEIQLDAVTAMPTYAATPSVQKQESDAMAILETPNVSALQSSAQFAPIKIYIDFEVPDFRDGLHFVGCNDSDPRYPYLYSKGELAPGNTSCIFPCLDDMTTRCVWEIAITCSRTLGDAFRVAPAAAPVALTQPGDAGNDVVMHDGDEQEYSIPLEPVDTALELLIVSVGDMISDIVDSEDESRHTATFSVAAAVTARHVGFAIGPFEHVDLAEFRTAEEEERLGRSAIKIDAYCLPGHVEELRNTAFPISMMVDYFGVQFGSFPFPDYRMLFVDDLIHDTVPAGGLTFCSATLLFPDDILAPITVNTKKLVRAVADQWIGVNVVAKTTDDEWVVAGIAGFMTDMFIKKLFGVNEYKWHQKVMAEKIYELDVERPSLELLGRLLHYDPTIREFVNMKSSMVLAILDRRLLKASNSTGVTRVINKIFLNAKTGTLNNGELTKDDFQRTAERLGHSKLEPFFRQWVQGAGCPIFDVKQRFNKKKLVVEMTITQRQTERLTKPAFQPSNFMREVKEDIGSVWAPEPQAVFTGPMTVRIHEADGTPYEHIIDIKEHVTKLDIPYNTKYKRLKRSRRQKERNQQKDNHGDAGEGGEDALIYCLGDILETAEEVEEWKLKDWTPEDENLMGQESYEWIRMDTDFEWLGKIHLQMPMYMYVSQLQQDRDLVAQYESVNYIADCGAYQTSMSVMLRALMDKRYFHGIRTLAAKAIAETGRDRLRDVGMFMLEKAFSSMFCFEGKTMTRPNDWSDRVNFILQCAIPQAMVKLRDDEGKVPMAVRRFFVDKLKFNDNSNNECSDAHYIATLMRCLAQSLVISHRKKQPTYDFEFGDHDPMPIDEVDHDADFEQEAFAEIERYRRIDEWISSYQNIYSTTAIECLQMLTKVGIVKDKVKELLSYTRAENAENVRIAAFECLIDIGTTRKMTMMAYLLRSLEEAHSPAFRARLLACFGVALGHIAIGDDDEEAGGVNGAADGGLIVEQAMSSEARHLALTRKLSPDGALKALKLALQGEASFADALWSAATSDTLSVDEVAAIADIAALVFEPKTSLTLSLKLPRKYHATNLGGGKIKFVADGPYRTSPVTPLPHEEWERMQQHELKYTGRVGPDSRAVVKAEPTPPPAEDKAAVLRAQIAQIEEAQKRQRALERANMAPPASPALPTPTGEKPKIKIGIKRSASVLEEAAKPLKRQQTPSHHVGSPMSARGSPAALSKGRRSSTPGSVASAGNKAEKRRIVTLKFGKMAAGRLATILASSPKSKATAARRPSFEHSHANSALVSPSLPVAPAAPAWNPGAFRSFDLIDSAPPAEMMFSPTDMTPDTISGSVAGFRPLSADDAAVMSPSEGVVAASGSAVGAGMNGSVGESMPPPPKKKFTLKLGVRKSSESA</sequence>
<comment type="subcellular location">
    <subcellularLocation>
        <location evidence="1">Nucleus</location>
    </subcellularLocation>
</comment>
<dbReference type="InParanoid" id="A0A1V8SMS9"/>
<comment type="caution">
    <text evidence="10">The sequence shown here is derived from an EMBL/GenBank/DDBJ whole genome shotgun (WGS) entry which is preliminary data.</text>
</comment>
<evidence type="ECO:0000256" key="6">
    <source>
        <dbReference type="ARBA" id="ARBA00023242"/>
    </source>
</evidence>
<feature type="domain" description="Transcription initiation factor TFIID subunit 2 Ig-like" evidence="8">
    <location>
        <begin position="588"/>
        <end position="770"/>
    </location>
</feature>
<protein>
    <recommendedName>
        <fullName evidence="3">Transcription initiation factor TFIID subunit 2</fullName>
    </recommendedName>
</protein>
<dbReference type="Gene3D" id="2.60.40.1730">
    <property type="entry name" value="tricorn interacting facor f3 domain"/>
    <property type="match status" value="1"/>
</dbReference>
<evidence type="ECO:0000259" key="9">
    <source>
        <dbReference type="Pfam" id="PF25577"/>
    </source>
</evidence>
<feature type="region of interest" description="Disordered" evidence="7">
    <location>
        <begin position="1300"/>
        <end position="1344"/>
    </location>
</feature>
<dbReference type="InterPro" id="IPR057345">
    <property type="entry name" value="Ig-like_TAF2"/>
</dbReference>
<dbReference type="Pfam" id="PF25577">
    <property type="entry name" value="TPR_TAF2_C"/>
    <property type="match status" value="1"/>
</dbReference>
<dbReference type="GO" id="GO:0006367">
    <property type="term" value="P:transcription initiation at RNA polymerase II promoter"/>
    <property type="evidence" value="ECO:0007669"/>
    <property type="project" value="TreeGrafter"/>
</dbReference>
<evidence type="ECO:0000259" key="8">
    <source>
        <dbReference type="Pfam" id="PF25316"/>
    </source>
</evidence>
<keyword evidence="4" id="KW-0805">Transcription regulation</keyword>
<dbReference type="InterPro" id="IPR037813">
    <property type="entry name" value="TAF2"/>
</dbReference>
<accession>A0A1V8SMS9</accession>
<dbReference type="CDD" id="cd09839">
    <property type="entry name" value="M1_like_TAF2"/>
    <property type="match status" value="1"/>
</dbReference>
<reference evidence="11" key="1">
    <citation type="submission" date="2017-03" db="EMBL/GenBank/DDBJ databases">
        <title>Genomes of endolithic fungi from Antarctica.</title>
        <authorList>
            <person name="Coleine C."/>
            <person name="Masonjones S."/>
            <person name="Stajich J.E."/>
        </authorList>
    </citation>
    <scope>NUCLEOTIDE SEQUENCE [LARGE SCALE GENOMIC DNA]</scope>
    <source>
        <strain evidence="11">CCFEE 5527</strain>
    </source>
</reference>
<evidence type="ECO:0000313" key="10">
    <source>
        <dbReference type="EMBL" id="OQO00390.1"/>
    </source>
</evidence>
<dbReference type="InterPro" id="IPR042097">
    <property type="entry name" value="Aminopeptidase_N-like_N_sf"/>
</dbReference>
<feature type="compositionally biased region" description="Basic and acidic residues" evidence="7">
    <location>
        <begin position="696"/>
        <end position="707"/>
    </location>
</feature>
<feature type="region of interest" description="Disordered" evidence="7">
    <location>
        <begin position="1256"/>
        <end position="1285"/>
    </location>
</feature>
<feature type="domain" description="Transcription initiation factor TFIID subunit 2 TPR repeats" evidence="9">
    <location>
        <begin position="772"/>
        <end position="1064"/>
    </location>
</feature>
<gene>
    <name evidence="10" type="ORF">B0A48_13738</name>
</gene>
<dbReference type="GO" id="GO:0000976">
    <property type="term" value="F:transcription cis-regulatory region binding"/>
    <property type="evidence" value="ECO:0007669"/>
    <property type="project" value="TreeGrafter"/>
</dbReference>
<evidence type="ECO:0000313" key="11">
    <source>
        <dbReference type="Proteomes" id="UP000192596"/>
    </source>
</evidence>
<evidence type="ECO:0000256" key="1">
    <source>
        <dbReference type="ARBA" id="ARBA00004123"/>
    </source>
</evidence>
<keyword evidence="11" id="KW-1185">Reference proteome</keyword>
<dbReference type="OrthoDB" id="308861at2759"/>
<dbReference type="FunCoup" id="A0A1V8SMS9">
    <property type="interactions" value="1125"/>
</dbReference>
<dbReference type="PANTHER" id="PTHR15137:SF9">
    <property type="entry name" value="TRANSCRIPTION INITIATION FACTOR TFIID SUBUNIT 2"/>
    <property type="match status" value="1"/>
</dbReference>
<feature type="region of interest" description="Disordered" evidence="7">
    <location>
        <begin position="1468"/>
        <end position="1502"/>
    </location>
</feature>
<dbReference type="InterPro" id="IPR027268">
    <property type="entry name" value="Peptidase_M4/M1_CTD_sf"/>
</dbReference>
<dbReference type="InterPro" id="IPR057991">
    <property type="entry name" value="TPR_TAF2_C"/>
</dbReference>
<dbReference type="Proteomes" id="UP000192596">
    <property type="component" value="Unassembled WGS sequence"/>
</dbReference>
<dbReference type="GO" id="GO:0003682">
    <property type="term" value="F:chromatin binding"/>
    <property type="evidence" value="ECO:0007669"/>
    <property type="project" value="TreeGrafter"/>
</dbReference>
<keyword evidence="6" id="KW-0539">Nucleus</keyword>
<dbReference type="GO" id="GO:0016251">
    <property type="term" value="F:RNA polymerase II general transcription initiation factor activity"/>
    <property type="evidence" value="ECO:0007669"/>
    <property type="project" value="TreeGrafter"/>
</dbReference>
<feature type="region of interest" description="Disordered" evidence="7">
    <location>
        <begin position="688"/>
        <end position="709"/>
    </location>
</feature>
<keyword evidence="5" id="KW-0804">Transcription</keyword>
<evidence type="ECO:0000256" key="5">
    <source>
        <dbReference type="ARBA" id="ARBA00023163"/>
    </source>
</evidence>
<evidence type="ECO:0000256" key="3">
    <source>
        <dbReference type="ARBA" id="ARBA00017363"/>
    </source>
</evidence>